<feature type="region of interest" description="Disordered" evidence="3">
    <location>
        <begin position="834"/>
        <end position="893"/>
    </location>
</feature>
<comment type="similarity">
    <text evidence="1">Belongs to the beta type-B retroviral polymerase family. HERV class-II K(HML-2) pol subfamily.</text>
</comment>
<sequence length="893" mass="99725">TLVSSLKNRNGQRELHCVFVDLEKAYDRVPREELWYCMRKSGVAEKYVRVVQDMYERSRTVVRCAVGQTEEFKVEVGLHQGSALSPFLFAIVMDQLSEEVRQESPWTMMFADDIVICSESREQVEENLERWRFALERRGMKVSRSKTEYMCVNGREGSGTVRLQGEEVKKVQEFKYLGSTVQSNGEYEGKRFSLYGFSSFLPAPKKMSVAGLAMLPLGLLAMDSPCSVNRRQAWAQSSRHWLIVEDTEPYASASSNTNTTPAAQLSLQDEVFPDGCSTGKIETWLQSCGKVASQENSRQLTLESFLRTANSFEDDLSLGAEATGLDGGLHDEEFGHCPLLLPPPKSRRKDLLTSTPQQRLNVPFRNMGHSMASSIYSSTTNKTASSVSEVLQMYAEDAEETLYQLGFGCEEPQVTARIPARFFTFPSQLRGINFRLFLESQLRRIREEDPGLSLASRFRQVEVLTAMANAFYSLYSHVSRTPLQKLAPPEFSFSSPTVERSIGQRFFGNVRTEPRSPVERLKDTVSKMCLYTRGSDSTSPNCSPRKRNSLPDVVEIVVGNVRPEGTHDQSKGMLIQDEKALQHAEKMSDPEKTSSAHKQRIKRWSQSGQREGPRAKGSLFKLDQASLELRHTQNSQDTDLDGDSSNSTLLLDSSKDPADTNAPTPIITFDTVSAHVVEHVHKAPYGRPETHIASEMDLSTPGPIHRPESCPRAIEHKPSITDTQSSPVQNKDELKVEGPVTSKISQGDPVSLHPSITQESPCQIMVTGWEDDGSILHRDSFEGDTHFMYPGSTAHMHSFQSEQQKFLSPSNPSTSEINFHLKPANSFELEEVQSVGEEENTSVEQSSACTLSVTASTHQKGSTMRGDSFQSDSSGFAEEDMQNFLTSTNREIS</sequence>
<dbReference type="Pfam" id="PF14722">
    <property type="entry name" value="KRAP_IP3R_bind"/>
    <property type="match status" value="1"/>
</dbReference>
<evidence type="ECO:0000256" key="3">
    <source>
        <dbReference type="SAM" id="MobiDB-lite"/>
    </source>
</evidence>
<dbReference type="InterPro" id="IPR043502">
    <property type="entry name" value="DNA/RNA_pol_sf"/>
</dbReference>
<dbReference type="PANTHER" id="PTHR17469:SF1">
    <property type="entry name" value="PROTEIN TESPA1"/>
    <property type="match status" value="1"/>
</dbReference>
<gene>
    <name evidence="5" type="ORF">QTP70_022344</name>
</gene>
<reference evidence="5" key="1">
    <citation type="submission" date="2023-06" db="EMBL/GenBank/DDBJ databases">
        <title>Male Hemibagrus guttatus genome.</title>
        <authorList>
            <person name="Bian C."/>
        </authorList>
    </citation>
    <scope>NUCLEOTIDE SEQUENCE</scope>
    <source>
        <strain evidence="5">Male_cb2023</strain>
        <tissue evidence="5">Muscle</tissue>
    </source>
</reference>
<dbReference type="InterPro" id="IPR029325">
    <property type="entry name" value="ITPR-bd"/>
</dbReference>
<dbReference type="EMBL" id="JAUCMX010000001">
    <property type="protein sequence ID" value="KAK3557001.1"/>
    <property type="molecule type" value="Genomic_DNA"/>
</dbReference>
<feature type="domain" description="Reverse transcriptase" evidence="4">
    <location>
        <begin position="1"/>
        <end position="181"/>
    </location>
</feature>
<name>A0AAE0VEC9_9TELE</name>
<feature type="compositionally biased region" description="Basic and acidic residues" evidence="3">
    <location>
        <begin position="581"/>
        <end position="594"/>
    </location>
</feature>
<feature type="non-terminal residue" evidence="5">
    <location>
        <position position="893"/>
    </location>
</feature>
<dbReference type="InterPro" id="IPR000477">
    <property type="entry name" value="RT_dom"/>
</dbReference>
<evidence type="ECO:0000313" key="6">
    <source>
        <dbReference type="Proteomes" id="UP001274896"/>
    </source>
</evidence>
<organism evidence="5 6">
    <name type="scientific">Hemibagrus guttatus</name>
    <dbReference type="NCBI Taxonomy" id="175788"/>
    <lineage>
        <taxon>Eukaryota</taxon>
        <taxon>Metazoa</taxon>
        <taxon>Chordata</taxon>
        <taxon>Craniata</taxon>
        <taxon>Vertebrata</taxon>
        <taxon>Euteleostomi</taxon>
        <taxon>Actinopterygii</taxon>
        <taxon>Neopterygii</taxon>
        <taxon>Teleostei</taxon>
        <taxon>Ostariophysi</taxon>
        <taxon>Siluriformes</taxon>
        <taxon>Bagridae</taxon>
        <taxon>Hemibagrus</taxon>
    </lineage>
</organism>
<evidence type="ECO:0000313" key="5">
    <source>
        <dbReference type="EMBL" id="KAK3557001.1"/>
    </source>
</evidence>
<dbReference type="Gene3D" id="3.30.70.270">
    <property type="match status" value="1"/>
</dbReference>
<dbReference type="GO" id="GO:0004523">
    <property type="term" value="F:RNA-DNA hybrid ribonuclease activity"/>
    <property type="evidence" value="ECO:0007669"/>
    <property type="project" value="UniProtKB-EC"/>
</dbReference>
<evidence type="ECO:0000259" key="4">
    <source>
        <dbReference type="PROSITE" id="PS50878"/>
    </source>
</evidence>
<feature type="compositionally biased region" description="Polar residues" evidence="3">
    <location>
        <begin position="842"/>
        <end position="862"/>
    </location>
</feature>
<accession>A0AAE0VEC9</accession>
<evidence type="ECO:0000256" key="2">
    <source>
        <dbReference type="ARBA" id="ARBA00012180"/>
    </source>
</evidence>
<proteinExistence type="inferred from homology"/>
<dbReference type="GO" id="GO:0005102">
    <property type="term" value="F:signaling receptor binding"/>
    <property type="evidence" value="ECO:0007669"/>
    <property type="project" value="InterPro"/>
</dbReference>
<feature type="compositionally biased region" description="Polar residues" evidence="3">
    <location>
        <begin position="883"/>
        <end position="893"/>
    </location>
</feature>
<dbReference type="Pfam" id="PF00078">
    <property type="entry name" value="RVT_1"/>
    <property type="match status" value="1"/>
</dbReference>
<keyword evidence="6" id="KW-1185">Reference proteome</keyword>
<dbReference type="EC" id="3.1.26.4" evidence="2"/>
<evidence type="ECO:0000256" key="1">
    <source>
        <dbReference type="ARBA" id="ARBA00010879"/>
    </source>
</evidence>
<feature type="compositionally biased region" description="Low complexity" evidence="3">
    <location>
        <begin position="643"/>
        <end position="652"/>
    </location>
</feature>
<feature type="region of interest" description="Disordered" evidence="3">
    <location>
        <begin position="632"/>
        <end position="664"/>
    </location>
</feature>
<dbReference type="AlphaFoldDB" id="A0AAE0VEC9"/>
<comment type="caution">
    <text evidence="5">The sequence shown here is derived from an EMBL/GenBank/DDBJ whole genome shotgun (WGS) entry which is preliminary data.</text>
</comment>
<dbReference type="PANTHER" id="PTHR17469">
    <property type="entry name" value="SPERM SPECIFIC ANTIGEN 2-RELATED"/>
    <property type="match status" value="1"/>
</dbReference>
<dbReference type="PROSITE" id="PS50878">
    <property type="entry name" value="RT_POL"/>
    <property type="match status" value="1"/>
</dbReference>
<dbReference type="CDD" id="cd01650">
    <property type="entry name" value="RT_nLTR_like"/>
    <property type="match status" value="1"/>
</dbReference>
<dbReference type="Proteomes" id="UP001274896">
    <property type="component" value="Unassembled WGS sequence"/>
</dbReference>
<dbReference type="SUPFAM" id="SSF56672">
    <property type="entry name" value="DNA/RNA polymerases"/>
    <property type="match status" value="1"/>
</dbReference>
<dbReference type="InterPro" id="IPR043128">
    <property type="entry name" value="Rev_trsase/Diguanyl_cyclase"/>
</dbReference>
<dbReference type="SMART" id="SM01257">
    <property type="entry name" value="KRAP_IP3R_bind"/>
    <property type="match status" value="1"/>
</dbReference>
<protein>
    <recommendedName>
        <fullName evidence="2">ribonuclease H</fullName>
        <ecNumber evidence="2">3.1.26.4</ecNumber>
    </recommendedName>
</protein>
<feature type="region of interest" description="Disordered" evidence="3">
    <location>
        <begin position="581"/>
        <end position="615"/>
    </location>
</feature>
<dbReference type="InterPro" id="IPR043444">
    <property type="entry name" value="TESPA1-like"/>
</dbReference>